<gene>
    <name evidence="7" type="primary">Dana\GF16635</name>
    <name evidence="7" type="synonym">dana_GLEANR_17902</name>
    <name evidence="7" type="ORF">GF16635</name>
</gene>
<reference evidence="7 8" key="1">
    <citation type="journal article" date="2007" name="Nature">
        <title>Evolution of genes and genomes on the Drosophila phylogeny.</title>
        <authorList>
            <consortium name="Drosophila 12 Genomes Consortium"/>
            <person name="Clark A.G."/>
            <person name="Eisen M.B."/>
            <person name="Smith D.R."/>
            <person name="Bergman C.M."/>
            <person name="Oliver B."/>
            <person name="Markow T.A."/>
            <person name="Kaufman T.C."/>
            <person name="Kellis M."/>
            <person name="Gelbart W."/>
            <person name="Iyer V.N."/>
            <person name="Pollard D.A."/>
            <person name="Sackton T.B."/>
            <person name="Larracuente A.M."/>
            <person name="Singh N.D."/>
            <person name="Abad J.P."/>
            <person name="Abt D.N."/>
            <person name="Adryan B."/>
            <person name="Aguade M."/>
            <person name="Akashi H."/>
            <person name="Anderson W.W."/>
            <person name="Aquadro C.F."/>
            <person name="Ardell D.H."/>
            <person name="Arguello R."/>
            <person name="Artieri C.G."/>
            <person name="Barbash D.A."/>
            <person name="Barker D."/>
            <person name="Barsanti P."/>
            <person name="Batterham P."/>
            <person name="Batzoglou S."/>
            <person name="Begun D."/>
            <person name="Bhutkar A."/>
            <person name="Blanco E."/>
            <person name="Bosak S.A."/>
            <person name="Bradley R.K."/>
            <person name="Brand A.D."/>
            <person name="Brent M.R."/>
            <person name="Brooks A.N."/>
            <person name="Brown R.H."/>
            <person name="Butlin R.K."/>
            <person name="Caggese C."/>
            <person name="Calvi B.R."/>
            <person name="Bernardo de Carvalho A."/>
            <person name="Caspi A."/>
            <person name="Castrezana S."/>
            <person name="Celniker S.E."/>
            <person name="Chang J.L."/>
            <person name="Chapple C."/>
            <person name="Chatterji S."/>
            <person name="Chinwalla A."/>
            <person name="Civetta A."/>
            <person name="Clifton S.W."/>
            <person name="Comeron J.M."/>
            <person name="Costello J.C."/>
            <person name="Coyne J.A."/>
            <person name="Daub J."/>
            <person name="David R.G."/>
            <person name="Delcher A.L."/>
            <person name="Delehaunty K."/>
            <person name="Do C.B."/>
            <person name="Ebling H."/>
            <person name="Edwards K."/>
            <person name="Eickbush T."/>
            <person name="Evans J.D."/>
            <person name="Filipski A."/>
            <person name="Findeiss S."/>
            <person name="Freyhult E."/>
            <person name="Fulton L."/>
            <person name="Fulton R."/>
            <person name="Garcia A.C."/>
            <person name="Gardiner A."/>
            <person name="Garfield D.A."/>
            <person name="Garvin B.E."/>
            <person name="Gibson G."/>
            <person name="Gilbert D."/>
            <person name="Gnerre S."/>
            <person name="Godfrey J."/>
            <person name="Good R."/>
            <person name="Gotea V."/>
            <person name="Gravely B."/>
            <person name="Greenberg A.J."/>
            <person name="Griffiths-Jones S."/>
            <person name="Gross S."/>
            <person name="Guigo R."/>
            <person name="Gustafson E.A."/>
            <person name="Haerty W."/>
            <person name="Hahn M.W."/>
            <person name="Halligan D.L."/>
            <person name="Halpern A.L."/>
            <person name="Halter G.M."/>
            <person name="Han M.V."/>
            <person name="Heger A."/>
            <person name="Hillier L."/>
            <person name="Hinrichs A.S."/>
            <person name="Holmes I."/>
            <person name="Hoskins R.A."/>
            <person name="Hubisz M.J."/>
            <person name="Hultmark D."/>
            <person name="Huntley M.A."/>
            <person name="Jaffe D.B."/>
            <person name="Jagadeeshan S."/>
            <person name="Jeck W.R."/>
            <person name="Johnson J."/>
            <person name="Jones C.D."/>
            <person name="Jordan W.C."/>
            <person name="Karpen G.H."/>
            <person name="Kataoka E."/>
            <person name="Keightley P.D."/>
            <person name="Kheradpour P."/>
            <person name="Kirkness E.F."/>
            <person name="Koerich L.B."/>
            <person name="Kristiansen K."/>
            <person name="Kudrna D."/>
            <person name="Kulathinal R.J."/>
            <person name="Kumar S."/>
            <person name="Kwok R."/>
            <person name="Lander E."/>
            <person name="Langley C.H."/>
            <person name="Lapoint R."/>
            <person name="Lazzaro B.P."/>
            <person name="Lee S.J."/>
            <person name="Levesque L."/>
            <person name="Li R."/>
            <person name="Lin C.F."/>
            <person name="Lin M.F."/>
            <person name="Lindblad-Toh K."/>
            <person name="Llopart A."/>
            <person name="Long M."/>
            <person name="Low L."/>
            <person name="Lozovsky E."/>
            <person name="Lu J."/>
            <person name="Luo M."/>
            <person name="Machado C.A."/>
            <person name="Makalowski W."/>
            <person name="Marzo M."/>
            <person name="Matsuda M."/>
            <person name="Matzkin L."/>
            <person name="McAllister B."/>
            <person name="McBride C.S."/>
            <person name="McKernan B."/>
            <person name="McKernan K."/>
            <person name="Mendez-Lago M."/>
            <person name="Minx P."/>
            <person name="Mollenhauer M.U."/>
            <person name="Montooth K."/>
            <person name="Mount S.M."/>
            <person name="Mu X."/>
            <person name="Myers E."/>
            <person name="Negre B."/>
            <person name="Newfeld S."/>
            <person name="Nielsen R."/>
            <person name="Noor M.A."/>
            <person name="O'Grady P."/>
            <person name="Pachter L."/>
            <person name="Papaceit M."/>
            <person name="Parisi M.J."/>
            <person name="Parisi M."/>
            <person name="Parts L."/>
            <person name="Pedersen J.S."/>
            <person name="Pesole G."/>
            <person name="Phillippy A.M."/>
            <person name="Ponting C.P."/>
            <person name="Pop M."/>
            <person name="Porcelli D."/>
            <person name="Powell J.R."/>
            <person name="Prohaska S."/>
            <person name="Pruitt K."/>
            <person name="Puig M."/>
            <person name="Quesneville H."/>
            <person name="Ram K.R."/>
            <person name="Rand D."/>
            <person name="Rasmussen M.D."/>
            <person name="Reed L.K."/>
            <person name="Reenan R."/>
            <person name="Reily A."/>
            <person name="Remington K.A."/>
            <person name="Rieger T.T."/>
            <person name="Ritchie M.G."/>
            <person name="Robin C."/>
            <person name="Rogers Y.H."/>
            <person name="Rohde C."/>
            <person name="Rozas J."/>
            <person name="Rubenfield M.J."/>
            <person name="Ruiz A."/>
            <person name="Russo S."/>
            <person name="Salzberg S.L."/>
            <person name="Sanchez-Gracia A."/>
            <person name="Saranga D.J."/>
            <person name="Sato H."/>
            <person name="Schaeffer S.W."/>
            <person name="Schatz M.C."/>
            <person name="Schlenke T."/>
            <person name="Schwartz R."/>
            <person name="Segarra C."/>
            <person name="Singh R.S."/>
            <person name="Sirot L."/>
            <person name="Sirota M."/>
            <person name="Sisneros N.B."/>
            <person name="Smith C.D."/>
            <person name="Smith T.F."/>
            <person name="Spieth J."/>
            <person name="Stage D.E."/>
            <person name="Stark A."/>
            <person name="Stephan W."/>
            <person name="Strausberg R.L."/>
            <person name="Strempel S."/>
            <person name="Sturgill D."/>
            <person name="Sutton G."/>
            <person name="Sutton G.G."/>
            <person name="Tao W."/>
            <person name="Teichmann S."/>
            <person name="Tobari Y.N."/>
            <person name="Tomimura Y."/>
            <person name="Tsolas J.M."/>
            <person name="Valente V.L."/>
            <person name="Venter E."/>
            <person name="Venter J.C."/>
            <person name="Vicario S."/>
            <person name="Vieira F.G."/>
            <person name="Vilella A.J."/>
            <person name="Villasante A."/>
            <person name="Walenz B."/>
            <person name="Wang J."/>
            <person name="Wasserman M."/>
            <person name="Watts T."/>
            <person name="Wilson D."/>
            <person name="Wilson R.K."/>
            <person name="Wing R.A."/>
            <person name="Wolfner M.F."/>
            <person name="Wong A."/>
            <person name="Wong G.K."/>
            <person name="Wu C.I."/>
            <person name="Wu G."/>
            <person name="Yamamoto D."/>
            <person name="Yang H.P."/>
            <person name="Yang S.P."/>
            <person name="Yorke J.A."/>
            <person name="Yoshida K."/>
            <person name="Zdobnov E."/>
            <person name="Zhang P."/>
            <person name="Zhang Y."/>
            <person name="Zimin A.V."/>
            <person name="Baldwin J."/>
            <person name="Abdouelleil A."/>
            <person name="Abdulkadir J."/>
            <person name="Abebe A."/>
            <person name="Abera B."/>
            <person name="Abreu J."/>
            <person name="Acer S.C."/>
            <person name="Aftuck L."/>
            <person name="Alexander A."/>
            <person name="An P."/>
            <person name="Anderson E."/>
            <person name="Anderson S."/>
            <person name="Arachi H."/>
            <person name="Azer M."/>
            <person name="Bachantsang P."/>
            <person name="Barry A."/>
            <person name="Bayul T."/>
            <person name="Berlin A."/>
            <person name="Bessette D."/>
            <person name="Bloom T."/>
            <person name="Blye J."/>
            <person name="Boguslavskiy L."/>
            <person name="Bonnet C."/>
            <person name="Boukhgalter B."/>
            <person name="Bourzgui I."/>
            <person name="Brown A."/>
            <person name="Cahill P."/>
            <person name="Channer S."/>
            <person name="Cheshatsang Y."/>
            <person name="Chuda L."/>
            <person name="Citroen M."/>
            <person name="Collymore A."/>
            <person name="Cooke P."/>
            <person name="Costello M."/>
            <person name="D'Aco K."/>
            <person name="Daza R."/>
            <person name="De Haan G."/>
            <person name="DeGray S."/>
            <person name="DeMaso C."/>
            <person name="Dhargay N."/>
            <person name="Dooley K."/>
            <person name="Dooley E."/>
            <person name="Doricent M."/>
            <person name="Dorje P."/>
            <person name="Dorjee K."/>
            <person name="Dupes A."/>
            <person name="Elong R."/>
            <person name="Falk J."/>
            <person name="Farina A."/>
            <person name="Faro S."/>
            <person name="Ferguson D."/>
            <person name="Fisher S."/>
            <person name="Foley C.D."/>
            <person name="Franke A."/>
            <person name="Friedrich D."/>
            <person name="Gadbois L."/>
            <person name="Gearin G."/>
            <person name="Gearin C.R."/>
            <person name="Giannoukos G."/>
            <person name="Goode T."/>
            <person name="Graham J."/>
            <person name="Grandbois E."/>
            <person name="Grewal S."/>
            <person name="Gyaltsen K."/>
            <person name="Hafez N."/>
            <person name="Hagos B."/>
            <person name="Hall J."/>
            <person name="Henson C."/>
            <person name="Hollinger A."/>
            <person name="Honan T."/>
            <person name="Huard M.D."/>
            <person name="Hughes L."/>
            <person name="Hurhula B."/>
            <person name="Husby M.E."/>
            <person name="Kamat A."/>
            <person name="Kanga B."/>
            <person name="Kashin S."/>
            <person name="Khazanovich D."/>
            <person name="Kisner P."/>
            <person name="Lance K."/>
            <person name="Lara M."/>
            <person name="Lee W."/>
            <person name="Lennon N."/>
            <person name="Letendre F."/>
            <person name="LeVine R."/>
            <person name="Lipovsky A."/>
            <person name="Liu X."/>
            <person name="Liu J."/>
            <person name="Liu S."/>
            <person name="Lokyitsang T."/>
            <person name="Lokyitsang Y."/>
            <person name="Lubonja R."/>
            <person name="Lui A."/>
            <person name="MacDonald P."/>
            <person name="Magnisalis V."/>
            <person name="Maru K."/>
            <person name="Matthews C."/>
            <person name="McCusker W."/>
            <person name="McDonough S."/>
            <person name="Mehta T."/>
            <person name="Meldrim J."/>
            <person name="Meneus L."/>
            <person name="Mihai O."/>
            <person name="Mihalev A."/>
            <person name="Mihova T."/>
            <person name="Mittelman R."/>
            <person name="Mlenga V."/>
            <person name="Montmayeur A."/>
            <person name="Mulrain L."/>
            <person name="Navidi A."/>
            <person name="Naylor J."/>
            <person name="Negash T."/>
            <person name="Nguyen T."/>
            <person name="Nguyen N."/>
            <person name="Nicol R."/>
            <person name="Norbu C."/>
            <person name="Norbu N."/>
            <person name="Novod N."/>
            <person name="O'Neill B."/>
            <person name="Osman S."/>
            <person name="Markiewicz E."/>
            <person name="Oyono O.L."/>
            <person name="Patti C."/>
            <person name="Phunkhang P."/>
            <person name="Pierre F."/>
            <person name="Priest M."/>
            <person name="Raghuraman S."/>
            <person name="Rege F."/>
            <person name="Reyes R."/>
            <person name="Rise C."/>
            <person name="Rogov P."/>
            <person name="Ross K."/>
            <person name="Ryan E."/>
            <person name="Settipalli S."/>
            <person name="Shea T."/>
            <person name="Sherpa N."/>
            <person name="Shi L."/>
            <person name="Shih D."/>
            <person name="Sparrow T."/>
            <person name="Spaulding J."/>
            <person name="Stalker J."/>
            <person name="Stange-Thomann N."/>
            <person name="Stavropoulos S."/>
            <person name="Stone C."/>
            <person name="Strader C."/>
            <person name="Tesfaye S."/>
            <person name="Thomson T."/>
            <person name="Thoulutsang Y."/>
            <person name="Thoulutsang D."/>
            <person name="Topham K."/>
            <person name="Topping I."/>
            <person name="Tsamla T."/>
            <person name="Vassiliev H."/>
            <person name="Vo A."/>
            <person name="Wangchuk T."/>
            <person name="Wangdi T."/>
            <person name="Weiand M."/>
            <person name="Wilkinson J."/>
            <person name="Wilson A."/>
            <person name="Yadav S."/>
            <person name="Young G."/>
            <person name="Yu Q."/>
            <person name="Zembek L."/>
            <person name="Zhong D."/>
            <person name="Zimmer A."/>
            <person name="Zwirko Z."/>
            <person name="Jaffe D.B."/>
            <person name="Alvarez P."/>
            <person name="Brockman W."/>
            <person name="Butler J."/>
            <person name="Chin C."/>
            <person name="Gnerre S."/>
            <person name="Grabherr M."/>
            <person name="Kleber M."/>
            <person name="Mauceli E."/>
            <person name="MacCallum I."/>
        </authorList>
    </citation>
    <scope>NUCLEOTIDE SEQUENCE [LARGE SCALE GENOMIC DNA]</scope>
    <source>
        <strain evidence="8">Tucson 14024-0371.13</strain>
    </source>
</reference>
<keyword evidence="3" id="KW-0963">Cytoplasm</keyword>
<dbReference type="EMBL" id="CH902617">
    <property type="protein sequence ID" value="KPU80142.1"/>
    <property type="molecule type" value="Genomic_DNA"/>
</dbReference>
<dbReference type="Pfam" id="PF17054">
    <property type="entry name" value="JUPITER"/>
    <property type="match status" value="1"/>
</dbReference>
<comment type="subcellular location">
    <subcellularLocation>
        <location evidence="2">Cytoplasm</location>
    </subcellularLocation>
    <subcellularLocation>
        <location evidence="1">Nucleus</location>
    </subcellularLocation>
</comment>
<evidence type="ECO:0000313" key="7">
    <source>
        <dbReference type="EMBL" id="KPU80142.1"/>
    </source>
</evidence>
<keyword evidence="5" id="KW-0539">Nucleus</keyword>
<dbReference type="GO" id="GO:0005737">
    <property type="term" value="C:cytoplasm"/>
    <property type="evidence" value="ECO:0007669"/>
    <property type="project" value="UniProtKB-SubCell"/>
</dbReference>
<evidence type="ECO:0000256" key="3">
    <source>
        <dbReference type="ARBA" id="ARBA00022490"/>
    </source>
</evidence>
<sequence>MSTAPGSKSNPIPSVRDPACPLTPEPSIPEIPPPDVLPIDIPCKEIEVGDIPADNYTYNQSDKRDEAIQSRCDSGTNPEKPYSLNHMEGPADLQEPMHPCPDTLKEAAQQCKMDSRNPITGLGLNGDGVGGLKPKKQKNREGNPVTGEGYKPGANDFHQRADSSQGGTPIINKNRVPPGGYSSGLW</sequence>
<proteinExistence type="predicted"/>
<evidence type="ECO:0000256" key="5">
    <source>
        <dbReference type="ARBA" id="ARBA00023242"/>
    </source>
</evidence>
<feature type="region of interest" description="Disordered" evidence="6">
    <location>
        <begin position="116"/>
        <end position="186"/>
    </location>
</feature>
<evidence type="ECO:0000313" key="8">
    <source>
        <dbReference type="Proteomes" id="UP000007801"/>
    </source>
</evidence>
<dbReference type="Proteomes" id="UP000007801">
    <property type="component" value="Unassembled WGS sequence"/>
</dbReference>
<dbReference type="OrthoDB" id="6367565at2759"/>
<feature type="compositionally biased region" description="Polar residues" evidence="6">
    <location>
        <begin position="1"/>
        <end position="12"/>
    </location>
</feature>
<feature type="region of interest" description="Disordered" evidence="6">
    <location>
        <begin position="1"/>
        <end position="35"/>
    </location>
</feature>
<dbReference type="InterPro" id="IPR033335">
    <property type="entry name" value="JUPITER"/>
</dbReference>
<keyword evidence="4" id="KW-0597">Phosphoprotein</keyword>
<keyword evidence="8" id="KW-1185">Reference proteome</keyword>
<feature type="region of interest" description="Disordered" evidence="6">
    <location>
        <begin position="50"/>
        <end position="101"/>
    </location>
</feature>
<accession>A0A0P8XZ38</accession>
<evidence type="ECO:0000256" key="2">
    <source>
        <dbReference type="ARBA" id="ARBA00004496"/>
    </source>
</evidence>
<evidence type="ECO:0000256" key="1">
    <source>
        <dbReference type="ARBA" id="ARBA00004123"/>
    </source>
</evidence>
<evidence type="ECO:0000256" key="6">
    <source>
        <dbReference type="SAM" id="MobiDB-lite"/>
    </source>
</evidence>
<organism evidence="7 8">
    <name type="scientific">Drosophila ananassae</name>
    <name type="common">Fruit fly</name>
    <dbReference type="NCBI Taxonomy" id="7217"/>
    <lineage>
        <taxon>Eukaryota</taxon>
        <taxon>Metazoa</taxon>
        <taxon>Ecdysozoa</taxon>
        <taxon>Arthropoda</taxon>
        <taxon>Hexapoda</taxon>
        <taxon>Insecta</taxon>
        <taxon>Pterygota</taxon>
        <taxon>Neoptera</taxon>
        <taxon>Endopterygota</taxon>
        <taxon>Diptera</taxon>
        <taxon>Brachycera</taxon>
        <taxon>Muscomorpha</taxon>
        <taxon>Ephydroidea</taxon>
        <taxon>Drosophilidae</taxon>
        <taxon>Drosophila</taxon>
        <taxon>Sophophora</taxon>
    </lineage>
</organism>
<dbReference type="AlphaFoldDB" id="A0A0P8XZ38"/>
<dbReference type="GO" id="GO:0005634">
    <property type="term" value="C:nucleus"/>
    <property type="evidence" value="ECO:0007669"/>
    <property type="project" value="UniProtKB-SubCell"/>
</dbReference>
<feature type="compositionally biased region" description="Pro residues" evidence="6">
    <location>
        <begin position="21"/>
        <end position="35"/>
    </location>
</feature>
<name>A0A0P8XZ38_DROAN</name>
<protein>
    <submittedName>
        <fullName evidence="7">Uncharacterized protein, isoform B</fullName>
    </submittedName>
</protein>
<evidence type="ECO:0000256" key="4">
    <source>
        <dbReference type="ARBA" id="ARBA00022553"/>
    </source>
</evidence>